<proteinExistence type="predicted"/>
<accession>A0A6I6G4D5</accession>
<dbReference type="EMBL" id="CP046566">
    <property type="protein sequence ID" value="QGW26907.1"/>
    <property type="molecule type" value="Genomic_DNA"/>
</dbReference>
<dbReference type="Gene3D" id="3.30.1540.20">
    <property type="entry name" value="MutL, C-terminal domain, dimerisation subdomain"/>
    <property type="match status" value="1"/>
</dbReference>
<evidence type="ECO:0000259" key="1">
    <source>
        <dbReference type="SMART" id="SM00853"/>
    </source>
</evidence>
<dbReference type="AlphaFoldDB" id="A0A6I6G4D5"/>
<evidence type="ECO:0000313" key="3">
    <source>
        <dbReference type="Proteomes" id="UP000426027"/>
    </source>
</evidence>
<keyword evidence="3" id="KW-1185">Reference proteome</keyword>
<evidence type="ECO:0000313" key="2">
    <source>
        <dbReference type="EMBL" id="QGW26907.1"/>
    </source>
</evidence>
<reference evidence="2 3" key="1">
    <citation type="submission" date="2019-11" db="EMBL/GenBank/DDBJ databases">
        <authorList>
            <person name="Im W.T."/>
        </authorList>
    </citation>
    <scope>NUCLEOTIDE SEQUENCE [LARGE SCALE GENOMIC DNA]</scope>
    <source>
        <strain evidence="2 3">SB-02</strain>
    </source>
</reference>
<dbReference type="GO" id="GO:0006298">
    <property type="term" value="P:mismatch repair"/>
    <property type="evidence" value="ECO:0007669"/>
    <property type="project" value="InterPro"/>
</dbReference>
<sequence length="260" mass="29923">MTFKRLLNKRVASTLPRRGIPMAIGRRGAGAAGWQSELAKLKEQLFEISPKTPYYDFEHEQRPISREKRFQWIPETPLMQVHWAYIIAITNHGYLLIHQQGAHERILYEQLQKAIFGKPIATQQSLFPVSIELQPADALLLTELLPDMLQLGYQVEPFGHNSFIIHGTPADVDSGNEQKAIEHILEHYKNFNAEVKFSRREKLIRTLAWQQSIKAGRNLSEKEMRSLVEQLFLCTTPNTTPGGKPTYVEYSIEQLQRTFG</sequence>
<protein>
    <recommendedName>
        <fullName evidence="1">MutL C-terminal dimerisation domain-containing protein</fullName>
    </recommendedName>
</protein>
<dbReference type="Pfam" id="PF08676">
    <property type="entry name" value="MutL_C"/>
    <property type="match status" value="1"/>
</dbReference>
<name>A0A6I6G4D5_9BACT</name>
<dbReference type="InterPro" id="IPR042120">
    <property type="entry name" value="MutL_C_dimsub"/>
</dbReference>
<dbReference type="Proteomes" id="UP000426027">
    <property type="component" value="Chromosome"/>
</dbReference>
<dbReference type="Gene3D" id="3.30.1370.100">
    <property type="entry name" value="MutL, C-terminal domain, regulatory subdomain"/>
    <property type="match status" value="1"/>
</dbReference>
<dbReference type="SUPFAM" id="SSF118116">
    <property type="entry name" value="DNA mismatch repair protein MutL"/>
    <property type="match status" value="1"/>
</dbReference>
<dbReference type="SMART" id="SM00853">
    <property type="entry name" value="MutL_C"/>
    <property type="match status" value="1"/>
</dbReference>
<dbReference type="KEGG" id="fls:GLV81_01260"/>
<gene>
    <name evidence="2" type="ORF">GLV81_01260</name>
</gene>
<organism evidence="2 3">
    <name type="scientific">Phnomibacter ginsenosidimutans</name>
    <dbReference type="NCBI Taxonomy" id="2676868"/>
    <lineage>
        <taxon>Bacteria</taxon>
        <taxon>Pseudomonadati</taxon>
        <taxon>Bacteroidota</taxon>
        <taxon>Chitinophagia</taxon>
        <taxon>Chitinophagales</taxon>
        <taxon>Chitinophagaceae</taxon>
        <taxon>Phnomibacter</taxon>
    </lineage>
</organism>
<dbReference type="GO" id="GO:0005524">
    <property type="term" value="F:ATP binding"/>
    <property type="evidence" value="ECO:0007669"/>
    <property type="project" value="InterPro"/>
</dbReference>
<dbReference type="InterPro" id="IPR014790">
    <property type="entry name" value="MutL_C"/>
</dbReference>
<feature type="domain" description="MutL C-terminal dimerisation" evidence="1">
    <location>
        <begin position="77"/>
        <end position="219"/>
    </location>
</feature>
<dbReference type="InterPro" id="IPR037198">
    <property type="entry name" value="MutL_C_sf"/>
</dbReference>
<dbReference type="InterPro" id="IPR042121">
    <property type="entry name" value="MutL_C_regsub"/>
</dbReference>